<dbReference type="OrthoDB" id="7771794at2"/>
<evidence type="ECO:0000313" key="2">
    <source>
        <dbReference type="EMBL" id="SDJ66201.1"/>
    </source>
</evidence>
<dbReference type="PANTHER" id="PTHR47129:SF1">
    <property type="entry name" value="NMRA-LIKE DOMAIN-CONTAINING PROTEIN"/>
    <property type="match status" value="1"/>
</dbReference>
<dbReference type="PANTHER" id="PTHR47129">
    <property type="entry name" value="QUINONE OXIDOREDUCTASE 2"/>
    <property type="match status" value="1"/>
</dbReference>
<reference evidence="2 3" key="1">
    <citation type="submission" date="2016-10" db="EMBL/GenBank/DDBJ databases">
        <authorList>
            <person name="de Groot N.N."/>
        </authorList>
    </citation>
    <scope>NUCLEOTIDE SEQUENCE [LARGE SCALE GENOMIC DNA]</scope>
    <source>
        <strain evidence="2 3">DSM 25294</strain>
    </source>
</reference>
<dbReference type="InterPro" id="IPR052718">
    <property type="entry name" value="NmrA-type_oxidoreductase"/>
</dbReference>
<dbReference type="STRING" id="571298.SAMN04488026_102168"/>
<dbReference type="InterPro" id="IPR016040">
    <property type="entry name" value="NAD(P)-bd_dom"/>
</dbReference>
<dbReference type="SUPFAM" id="SSF51735">
    <property type="entry name" value="NAD(P)-binding Rossmann-fold domains"/>
    <property type="match status" value="1"/>
</dbReference>
<name>A0A1G8VJE3_9RHOB</name>
<organism evidence="2 3">
    <name type="scientific">Aliiruegeria lutimaris</name>
    <dbReference type="NCBI Taxonomy" id="571298"/>
    <lineage>
        <taxon>Bacteria</taxon>
        <taxon>Pseudomonadati</taxon>
        <taxon>Pseudomonadota</taxon>
        <taxon>Alphaproteobacteria</taxon>
        <taxon>Rhodobacterales</taxon>
        <taxon>Roseobacteraceae</taxon>
        <taxon>Aliiruegeria</taxon>
    </lineage>
</organism>
<sequence>MKIAITGATGQLGRLAISALKTRVPATDIVALVRNPDNARELGVETRRADYKDWASLDAALQGIDVLALISSSDFDDRVGQHRNVIDAARNAGVSRIIYTSILKADTSPLLIAGDHKATEPLLTGSGLAYTILRNPWYTENWTAGLGAAIANGALVGCAGDARVSPATRQDLAEAIAAVATEAGHENRVYELGCDAPFTMADLAAELSAQIGKPIPYTDLPKDTYIGILAGIGLPPGFPEVIADADAGAAEGWLLDESKALSELIGRPTTSLSAAVKDALL</sequence>
<proteinExistence type="predicted"/>
<evidence type="ECO:0000259" key="1">
    <source>
        <dbReference type="Pfam" id="PF13460"/>
    </source>
</evidence>
<feature type="domain" description="NAD(P)-binding" evidence="1">
    <location>
        <begin position="7"/>
        <end position="182"/>
    </location>
</feature>
<dbReference type="Proteomes" id="UP000199382">
    <property type="component" value="Unassembled WGS sequence"/>
</dbReference>
<accession>A0A1G8VJE3</accession>
<dbReference type="EMBL" id="FNEK01000021">
    <property type="protein sequence ID" value="SDJ66201.1"/>
    <property type="molecule type" value="Genomic_DNA"/>
</dbReference>
<keyword evidence="3" id="KW-1185">Reference proteome</keyword>
<dbReference type="CDD" id="cd05269">
    <property type="entry name" value="TMR_SDR_a"/>
    <property type="match status" value="1"/>
</dbReference>
<dbReference type="Gene3D" id="3.40.50.720">
    <property type="entry name" value="NAD(P)-binding Rossmann-like Domain"/>
    <property type="match status" value="1"/>
</dbReference>
<dbReference type="Gene3D" id="3.90.25.10">
    <property type="entry name" value="UDP-galactose 4-epimerase, domain 1"/>
    <property type="match status" value="1"/>
</dbReference>
<evidence type="ECO:0000313" key="3">
    <source>
        <dbReference type="Proteomes" id="UP000199382"/>
    </source>
</evidence>
<dbReference type="AlphaFoldDB" id="A0A1G8VJE3"/>
<protein>
    <submittedName>
        <fullName evidence="2">NAD(P)H dehydrogenase (Quinone)</fullName>
    </submittedName>
</protein>
<dbReference type="RefSeq" id="WP_093155888.1">
    <property type="nucleotide sequence ID" value="NZ_FNEK01000021.1"/>
</dbReference>
<dbReference type="Pfam" id="PF13460">
    <property type="entry name" value="NAD_binding_10"/>
    <property type="match status" value="1"/>
</dbReference>
<dbReference type="InterPro" id="IPR036291">
    <property type="entry name" value="NAD(P)-bd_dom_sf"/>
</dbReference>
<gene>
    <name evidence="2" type="ORF">SAMN04488026_102168</name>
</gene>